<protein>
    <submittedName>
        <fullName evidence="1">Uncharacterized protein</fullName>
    </submittedName>
</protein>
<organism evidence="1 2">
    <name type="scientific">Burkholderia mayonis</name>
    <dbReference type="NCBI Taxonomy" id="1385591"/>
    <lineage>
        <taxon>Bacteria</taxon>
        <taxon>Pseudomonadati</taxon>
        <taxon>Pseudomonadota</taxon>
        <taxon>Betaproteobacteria</taxon>
        <taxon>Burkholderiales</taxon>
        <taxon>Burkholderiaceae</taxon>
        <taxon>Burkholderia</taxon>
        <taxon>pseudomallei group</taxon>
    </lineage>
</organism>
<dbReference type="Proteomes" id="UP000062519">
    <property type="component" value="Chromosome 2"/>
</dbReference>
<gene>
    <name evidence="1" type="ORF">WS70_21980</name>
</gene>
<reference evidence="1 2" key="1">
    <citation type="submission" date="2015-12" db="EMBL/GenBank/DDBJ databases">
        <title>Diversity of Burkholderia near neighbor genomes.</title>
        <authorList>
            <person name="Sahl J."/>
            <person name="Wagner D."/>
            <person name="Keim P."/>
        </authorList>
    </citation>
    <scope>NUCLEOTIDE SEQUENCE [LARGE SCALE GENOMIC DNA]</scope>
    <source>
        <strain evidence="1 2">BDU6</strain>
    </source>
</reference>
<evidence type="ECO:0000313" key="2">
    <source>
        <dbReference type="Proteomes" id="UP000062519"/>
    </source>
</evidence>
<dbReference type="EMBL" id="CP013387">
    <property type="protein sequence ID" value="AOJ04493.1"/>
    <property type="molecule type" value="Genomic_DNA"/>
</dbReference>
<name>A0A1B4FLE3_9BURK</name>
<evidence type="ECO:0000313" key="1">
    <source>
        <dbReference type="EMBL" id="AOJ04493.1"/>
    </source>
</evidence>
<accession>A0A1B4FLE3</accession>
<keyword evidence="2" id="KW-1185">Reference proteome</keyword>
<dbReference type="KEGG" id="buu:WS70_21980"/>
<sequence length="85" mass="9420">MRADAPCEHFELGTQTGSVRSGAILKLLKIGQLGPRWSLPSQLARSPLAWIIEIDGLIVDARRIPRNLQEDAFRQGVIPFVPDTD</sequence>
<dbReference type="AlphaFoldDB" id="A0A1B4FLE3"/>
<dbReference type="RefSeq" id="WP_059598481.1">
    <property type="nucleotide sequence ID" value="NZ_CP013387.1"/>
</dbReference>
<proteinExistence type="predicted"/>